<dbReference type="OrthoDB" id="4115400at2759"/>
<feature type="region of interest" description="Disordered" evidence="1">
    <location>
        <begin position="218"/>
        <end position="322"/>
    </location>
</feature>
<gene>
    <name evidence="2" type="ORF">TOPH_04228</name>
</gene>
<feature type="compositionally biased region" description="Basic and acidic residues" evidence="1">
    <location>
        <begin position="1030"/>
        <end position="1045"/>
    </location>
</feature>
<feature type="region of interest" description="Disordered" evidence="1">
    <location>
        <begin position="370"/>
        <end position="425"/>
    </location>
</feature>
<organism evidence="2 3">
    <name type="scientific">Tolypocladium ophioglossoides (strain CBS 100239)</name>
    <name type="common">Snaketongue truffleclub</name>
    <name type="synonym">Elaphocordyceps ophioglossoides</name>
    <dbReference type="NCBI Taxonomy" id="1163406"/>
    <lineage>
        <taxon>Eukaryota</taxon>
        <taxon>Fungi</taxon>
        <taxon>Dikarya</taxon>
        <taxon>Ascomycota</taxon>
        <taxon>Pezizomycotina</taxon>
        <taxon>Sordariomycetes</taxon>
        <taxon>Hypocreomycetidae</taxon>
        <taxon>Hypocreales</taxon>
        <taxon>Ophiocordycipitaceae</taxon>
        <taxon>Tolypocladium</taxon>
    </lineage>
</organism>
<feature type="compositionally biased region" description="Polar residues" evidence="1">
    <location>
        <begin position="911"/>
        <end position="920"/>
    </location>
</feature>
<feature type="compositionally biased region" description="Low complexity" evidence="1">
    <location>
        <begin position="177"/>
        <end position="193"/>
    </location>
</feature>
<feature type="compositionally biased region" description="Basic and acidic residues" evidence="1">
    <location>
        <begin position="409"/>
        <end position="420"/>
    </location>
</feature>
<feature type="compositionally biased region" description="Basic and acidic residues" evidence="1">
    <location>
        <begin position="301"/>
        <end position="322"/>
    </location>
</feature>
<feature type="region of interest" description="Disordered" evidence="1">
    <location>
        <begin position="1"/>
        <end position="204"/>
    </location>
</feature>
<feature type="region of interest" description="Disordered" evidence="1">
    <location>
        <begin position="746"/>
        <end position="1052"/>
    </location>
</feature>
<feature type="compositionally biased region" description="Polar residues" evidence="1">
    <location>
        <begin position="377"/>
        <end position="404"/>
    </location>
</feature>
<feature type="compositionally biased region" description="Low complexity" evidence="1">
    <location>
        <begin position="227"/>
        <end position="244"/>
    </location>
</feature>
<reference evidence="2 3" key="1">
    <citation type="journal article" date="2015" name="BMC Genomics">
        <title>The genome of the truffle-parasite Tolypocladium ophioglossoides and the evolution of antifungal peptaibiotics.</title>
        <authorList>
            <person name="Quandt C.A."/>
            <person name="Bushley K.E."/>
            <person name="Spatafora J.W."/>
        </authorList>
    </citation>
    <scope>NUCLEOTIDE SEQUENCE [LARGE SCALE GENOMIC DNA]</scope>
    <source>
        <strain evidence="2 3">CBS 100239</strain>
    </source>
</reference>
<name>A0A0L0NBL0_TOLOC</name>
<dbReference type="STRING" id="1163406.A0A0L0NBL0"/>
<evidence type="ECO:0000313" key="2">
    <source>
        <dbReference type="EMBL" id="KND91140.1"/>
    </source>
</evidence>
<dbReference type="Proteomes" id="UP000036947">
    <property type="component" value="Unassembled WGS sequence"/>
</dbReference>
<feature type="compositionally biased region" description="Polar residues" evidence="1">
    <location>
        <begin position="1016"/>
        <end position="1026"/>
    </location>
</feature>
<dbReference type="EMBL" id="LFRF01000010">
    <property type="protein sequence ID" value="KND91140.1"/>
    <property type="molecule type" value="Genomic_DNA"/>
</dbReference>
<evidence type="ECO:0000313" key="3">
    <source>
        <dbReference type="Proteomes" id="UP000036947"/>
    </source>
</evidence>
<feature type="compositionally biased region" description="Basic residues" evidence="1">
    <location>
        <begin position="68"/>
        <end position="77"/>
    </location>
</feature>
<keyword evidence="3" id="KW-1185">Reference proteome</keyword>
<feature type="compositionally biased region" description="Polar residues" evidence="1">
    <location>
        <begin position="847"/>
        <end position="859"/>
    </location>
</feature>
<evidence type="ECO:0000256" key="1">
    <source>
        <dbReference type="SAM" id="MobiDB-lite"/>
    </source>
</evidence>
<accession>A0A0L0NBL0</accession>
<dbReference type="AlphaFoldDB" id="A0A0L0NBL0"/>
<feature type="region of interest" description="Disordered" evidence="1">
    <location>
        <begin position="1074"/>
        <end position="1136"/>
    </location>
</feature>
<sequence>MPSSRDANINTSPQTAPQSRRGSKQAPQHAFSFSASGSGRHQGVTKRSRTMDSFGFPEEEYDDDSPKKGGHSLRKRARVDYTFEHIDDDVLVPSSSTPATRRKRANADDSEDFYGANSSKKRGHSLGADTSASVRRNPARKTAETRAYQDDEDVKDTIEVGVSFSDLDESDPRRASHSSGSSSAQSPEASWKSAPAASQYESNSPAATGFVAALNNAHGNAHQSANTEKAAVATAKPPVAEPAVSLASDSVPKTASQAAQSSKAEDDLNTHNTPGATEPALDSTQTTLQTVSAEHPAQKAQLDESRPSPEASRERVSIPDNRLVKDFEGDTLHISWHPVAGGPHTDGEDTTASTIAVPVGTAATQETVPHTMEASEPVSQAVASTEESQDVSQQAQTSPQNAANGSPKRAADINPEKQHSSEPPTITVSDVFQTGVSVVVSAEPTLNATASGTSTAQAAPAEGALNANGQPADAAYFHHPGEIPQAHLDGRWAHLSPYIYGEYEVYPDRALAFHAEEDGAEEAAEDQDANDTDPMGEYDEYGDDDDQGDAPEAEEPTPAVGTPTLGYAVPDAMESTTVNSPAAPGGGNGEAEGGDSQELRERERHFNLPKLRRPEDYIAALENYQQMSEEELLEALNVVSVAMRDWQKEYLHHCRIVDEYETGYRPRWGQLNYLETIRTRPWKSHELPDFVPKGIATVKTNEQKRMTKHNKDKVLEDWVKLISWNYKNPSKEGLSGQVLVDQETTGVMTRGRSLRNQPKQTTKATETEEVVTTKRTRKPVQRLDPAAEEASRSATPVATKGGKKRKNARAADDDFGYRAEASPDGEDVEPPKAKRQRRTKAAAARASNTPEPSTDQTAVILSHGRARKTIRQASYRAGQTLEEDAQAESPKPKRKRHLLTLKIPKGAKNFSEPSSAITDNGDSRPSTSSSDSTTHTAESSYSFRPKRQKRFRDEPEDAELADQAPPRKRGKRAAPQDSEANDFIMGEAYSLAPGATLPPPNRKTTKIKVVQKSAESRNGTPASQATLGEGDERPKDYKSMTKSEKMSASMKSRWANGNMAGAVEKRKATLAAKKAAQAAADQKVGTIAPKPKAKATKKEPAAQEQQYHQPLHNHQPAPAEFIQQGMPGMGYPFTTN</sequence>
<feature type="compositionally biased region" description="Polar residues" evidence="1">
    <location>
        <begin position="1"/>
        <end position="20"/>
    </location>
</feature>
<proteinExistence type="predicted"/>
<feature type="compositionally biased region" description="Low complexity" evidence="1">
    <location>
        <begin position="923"/>
        <end position="940"/>
    </location>
</feature>
<feature type="region of interest" description="Disordered" evidence="1">
    <location>
        <begin position="518"/>
        <end position="600"/>
    </location>
</feature>
<feature type="compositionally biased region" description="Acidic residues" evidence="1">
    <location>
        <begin position="518"/>
        <end position="555"/>
    </location>
</feature>
<feature type="compositionally biased region" description="Polar residues" evidence="1">
    <location>
        <begin position="282"/>
        <end position="292"/>
    </location>
</feature>
<protein>
    <submittedName>
        <fullName evidence="2">Uncharacterized protein</fullName>
    </submittedName>
</protein>
<comment type="caution">
    <text evidence="2">The sequence shown here is derived from an EMBL/GenBank/DDBJ whole genome shotgun (WGS) entry which is preliminary data.</text>
</comment>